<proteinExistence type="inferred from homology"/>
<keyword evidence="3 6" id="KW-0812">Transmembrane</keyword>
<comment type="subcellular location">
    <subcellularLocation>
        <location evidence="1">Membrane</location>
        <topology evidence="1">Multi-pass membrane protein</topology>
    </subcellularLocation>
</comment>
<dbReference type="NCBIfam" id="NF037979">
    <property type="entry name" value="Na_transp"/>
    <property type="match status" value="1"/>
</dbReference>
<evidence type="ECO:0000313" key="9">
    <source>
        <dbReference type="Proteomes" id="UP000240859"/>
    </source>
</evidence>
<dbReference type="InterPro" id="IPR047218">
    <property type="entry name" value="YocR/YhdH-like"/>
</dbReference>
<dbReference type="PROSITE" id="PS50267">
    <property type="entry name" value="NA_NEUROTRAN_SYMP_3"/>
    <property type="match status" value="1"/>
</dbReference>
<feature type="transmembrane region" description="Helical" evidence="7">
    <location>
        <begin position="380"/>
        <end position="401"/>
    </location>
</feature>
<sequence length="442" mass="48622">MNKQSQWKSSTGFILASAGSAIGLGAMWKFPYMAGIYGGGAFLLMFLVFTIFVGLPLLMMEFTVGKMGKTYTTKIYEKLTKKKWLNIIGWNGNLAVFVLFGFYSVIGGWIIIYIFNVALQIVTFSDNKLGNIQFEAIIGNPFLTIIGQGVFILLTMIIVMMGVEKGLEKASKFMMPLLFIFLIVIVIKSLTLDGSMEGLKYILQPRLEDISMQGILFALGQSFFTLSLGTTGMITYASYASKEMTIKTSAVSIVAMNILVSILAGLAIFPAITAFGYKPTEGPGLLFKVLPKVFDQMAFGSGFYLIFLILFLFAALTSSISLLELNVSNFTKNDNAKRKPVAFCASVLVFIISIPATLSFGSLSGIQFGAGTIFDNMDFLVSNILMPLGALGTTLVVGQLLNKKDLKAHFGKDKFKLFMPWYYLIKFVLPIVIVLIFVVQFI</sequence>
<evidence type="ECO:0000256" key="5">
    <source>
        <dbReference type="ARBA" id="ARBA00023136"/>
    </source>
</evidence>
<feature type="transmembrane region" description="Helical" evidence="7">
    <location>
        <begin position="297"/>
        <end position="320"/>
    </location>
</feature>
<evidence type="ECO:0000256" key="2">
    <source>
        <dbReference type="ARBA" id="ARBA00022448"/>
    </source>
</evidence>
<dbReference type="Pfam" id="PF00209">
    <property type="entry name" value="SNF"/>
    <property type="match status" value="2"/>
</dbReference>
<keyword evidence="5 7" id="KW-0472">Membrane</keyword>
<dbReference type="PROSITE" id="PS00610">
    <property type="entry name" value="NA_NEUROTRAN_SYMP_1"/>
    <property type="match status" value="1"/>
</dbReference>
<feature type="transmembrane region" description="Helical" evidence="7">
    <location>
        <begin position="94"/>
        <end position="122"/>
    </location>
</feature>
<feature type="transmembrane region" description="Helical" evidence="7">
    <location>
        <begin position="341"/>
        <end position="360"/>
    </location>
</feature>
<accession>A0ABX5IN53</accession>
<dbReference type="PANTHER" id="PTHR42948:SF1">
    <property type="entry name" value="TRANSPORTER"/>
    <property type="match status" value="1"/>
</dbReference>
<feature type="transmembrane region" description="Helical" evidence="7">
    <location>
        <begin position="142"/>
        <end position="161"/>
    </location>
</feature>
<dbReference type="GeneID" id="93721532"/>
<evidence type="ECO:0000256" key="3">
    <source>
        <dbReference type="ARBA" id="ARBA00022692"/>
    </source>
</evidence>
<evidence type="ECO:0000256" key="4">
    <source>
        <dbReference type="ARBA" id="ARBA00022989"/>
    </source>
</evidence>
<dbReference type="PRINTS" id="PR00176">
    <property type="entry name" value="NANEUSMPORT"/>
</dbReference>
<organism evidence="8 9">
    <name type="scientific">Staphylococcus succinus</name>
    <dbReference type="NCBI Taxonomy" id="61015"/>
    <lineage>
        <taxon>Bacteria</taxon>
        <taxon>Bacillati</taxon>
        <taxon>Bacillota</taxon>
        <taxon>Bacilli</taxon>
        <taxon>Bacillales</taxon>
        <taxon>Staphylococcaceae</taxon>
        <taxon>Staphylococcus</taxon>
    </lineage>
</organism>
<dbReference type="RefSeq" id="WP_046836864.1">
    <property type="nucleotide sequence ID" value="NZ_CP118976.1"/>
</dbReference>
<feature type="transmembrane region" description="Helical" evidence="7">
    <location>
        <begin position="173"/>
        <end position="192"/>
    </location>
</feature>
<reference evidence="8 9" key="1">
    <citation type="journal article" date="2016" name="Front. Microbiol.">
        <title>Comprehensive Phylogenetic Analysis of Bovine Non-aureus Staphylococci Species Based on Whole-Genome Sequencing.</title>
        <authorList>
            <person name="Naushad S."/>
            <person name="Barkema H.W."/>
            <person name="Luby C."/>
            <person name="Condas L.A."/>
            <person name="Nobrega D.B."/>
            <person name="Carson D.A."/>
            <person name="De Buck J."/>
        </authorList>
    </citation>
    <scope>NUCLEOTIDE SEQUENCE [LARGE SCALE GENOMIC DNA]</scope>
    <source>
        <strain evidence="8 9">SNUC 1084</strain>
    </source>
</reference>
<keyword evidence="9" id="KW-1185">Reference proteome</keyword>
<dbReference type="EMBL" id="PZFR01000027">
    <property type="protein sequence ID" value="PTI69098.1"/>
    <property type="molecule type" value="Genomic_DNA"/>
</dbReference>
<gene>
    <name evidence="8" type="ORF">BU057_06270</name>
</gene>
<feature type="transmembrane region" description="Helical" evidence="7">
    <location>
        <begin position="212"/>
        <end position="239"/>
    </location>
</feature>
<evidence type="ECO:0000313" key="8">
    <source>
        <dbReference type="EMBL" id="PTI69098.1"/>
    </source>
</evidence>
<dbReference type="PANTHER" id="PTHR42948">
    <property type="entry name" value="TRANSPORTER"/>
    <property type="match status" value="1"/>
</dbReference>
<comment type="similarity">
    <text evidence="6">Belongs to the sodium:neurotransmitter symporter (SNF) (TC 2.A.22) family.</text>
</comment>
<keyword evidence="2 6" id="KW-0813">Transport</keyword>
<feature type="transmembrane region" description="Helical" evidence="7">
    <location>
        <begin position="421"/>
        <end position="441"/>
    </location>
</feature>
<comment type="caution">
    <text evidence="8">The sequence shown here is derived from an EMBL/GenBank/DDBJ whole genome shotgun (WGS) entry which is preliminary data.</text>
</comment>
<feature type="transmembrane region" description="Helical" evidence="7">
    <location>
        <begin position="12"/>
        <end position="30"/>
    </location>
</feature>
<protein>
    <recommendedName>
        <fullName evidence="6">Transporter</fullName>
    </recommendedName>
</protein>
<dbReference type="CDD" id="cd10336">
    <property type="entry name" value="SLC6sbd_Tyt1-Like"/>
    <property type="match status" value="1"/>
</dbReference>
<keyword evidence="4 7" id="KW-1133">Transmembrane helix</keyword>
<name>A0ABX5IN53_9STAP</name>
<evidence type="ECO:0000256" key="7">
    <source>
        <dbReference type="SAM" id="Phobius"/>
    </source>
</evidence>
<dbReference type="InterPro" id="IPR000175">
    <property type="entry name" value="Na/ntran_symport"/>
</dbReference>
<evidence type="ECO:0000256" key="1">
    <source>
        <dbReference type="ARBA" id="ARBA00004141"/>
    </source>
</evidence>
<dbReference type="InterPro" id="IPR037272">
    <property type="entry name" value="SNS_sf"/>
</dbReference>
<feature type="transmembrane region" description="Helical" evidence="7">
    <location>
        <begin position="251"/>
        <end position="277"/>
    </location>
</feature>
<dbReference type="SUPFAM" id="SSF161070">
    <property type="entry name" value="SNF-like"/>
    <property type="match status" value="1"/>
</dbReference>
<keyword evidence="6" id="KW-0769">Symport</keyword>
<evidence type="ECO:0000256" key="6">
    <source>
        <dbReference type="RuleBase" id="RU003732"/>
    </source>
</evidence>
<dbReference type="Proteomes" id="UP000240859">
    <property type="component" value="Unassembled WGS sequence"/>
</dbReference>
<feature type="transmembrane region" description="Helical" evidence="7">
    <location>
        <begin position="36"/>
        <end position="59"/>
    </location>
</feature>